<keyword evidence="10" id="KW-1185">Reference proteome</keyword>
<dbReference type="PANTHER" id="PTHR30521">
    <property type="entry name" value="DEFERROCHELATASE/PEROXIDASE"/>
    <property type="match status" value="1"/>
</dbReference>
<dbReference type="InterPro" id="IPR011008">
    <property type="entry name" value="Dimeric_a/b-barrel"/>
</dbReference>
<dbReference type="PROSITE" id="PS51404">
    <property type="entry name" value="DYP_PEROXIDASE"/>
    <property type="match status" value="1"/>
</dbReference>
<dbReference type="InterPro" id="IPR048327">
    <property type="entry name" value="Dyp_perox_N"/>
</dbReference>
<dbReference type="EMBL" id="CP102381">
    <property type="protein sequence ID" value="WEJ63256.1"/>
    <property type="molecule type" value="Genomic_DNA"/>
</dbReference>
<dbReference type="Proteomes" id="UP001222275">
    <property type="component" value="Chromosome"/>
</dbReference>
<dbReference type="SUPFAM" id="SSF54909">
    <property type="entry name" value="Dimeric alpha+beta barrel"/>
    <property type="match status" value="1"/>
</dbReference>
<dbReference type="PANTHER" id="PTHR30521:SF0">
    <property type="entry name" value="DYP-TYPE PEROXIDASE FAMILY PROTEIN"/>
    <property type="match status" value="1"/>
</dbReference>
<proteinExistence type="inferred from homology"/>
<keyword evidence="2 9" id="KW-0575">Peroxidase</keyword>
<feature type="domain" description="Dyp-type peroxidase C-terminal" evidence="8">
    <location>
        <begin position="135"/>
        <end position="293"/>
    </location>
</feature>
<evidence type="ECO:0000256" key="1">
    <source>
        <dbReference type="ARBA" id="ARBA00001970"/>
    </source>
</evidence>
<gene>
    <name evidence="9" type="ORF">NR989_03110</name>
</gene>
<feature type="domain" description="Dyp-type peroxidase N-terminal" evidence="7">
    <location>
        <begin position="7"/>
        <end position="129"/>
    </location>
</feature>
<dbReference type="Pfam" id="PF04261">
    <property type="entry name" value="Dyp_perox_N"/>
    <property type="match status" value="1"/>
</dbReference>
<evidence type="ECO:0000259" key="7">
    <source>
        <dbReference type="Pfam" id="PF04261"/>
    </source>
</evidence>
<comment type="similarity">
    <text evidence="6">Belongs to the DyP-type peroxidase family.</text>
</comment>
<evidence type="ECO:0000259" key="8">
    <source>
        <dbReference type="Pfam" id="PF20628"/>
    </source>
</evidence>
<organism evidence="9 10">
    <name type="scientific">Thiomicrorhabdus lithotrophica</name>
    <dbReference type="NCBI Taxonomy" id="2949997"/>
    <lineage>
        <taxon>Bacteria</taxon>
        <taxon>Pseudomonadati</taxon>
        <taxon>Pseudomonadota</taxon>
        <taxon>Gammaproteobacteria</taxon>
        <taxon>Thiotrichales</taxon>
        <taxon>Piscirickettsiaceae</taxon>
        <taxon>Thiomicrorhabdus</taxon>
    </lineage>
</organism>
<evidence type="ECO:0000256" key="5">
    <source>
        <dbReference type="ARBA" id="ARBA00023004"/>
    </source>
</evidence>
<reference evidence="9 10" key="1">
    <citation type="submission" date="2022-06" db="EMBL/GenBank/DDBJ databases">
        <title>Thiomicrohabdus sp. nov, an obligately chemolithoautotrophic, sulfur-oxidizing bacterium isolated from beach of Guanyin Mountain. Amoy.</title>
        <authorList>
            <person name="Zhu H."/>
        </authorList>
    </citation>
    <scope>NUCLEOTIDE SEQUENCE [LARGE SCALE GENOMIC DNA]</scope>
    <source>
        <strain evidence="9 10">XGS-01</strain>
    </source>
</reference>
<evidence type="ECO:0000256" key="3">
    <source>
        <dbReference type="ARBA" id="ARBA00022723"/>
    </source>
</evidence>
<dbReference type="RefSeq" id="WP_275595510.1">
    <property type="nucleotide sequence ID" value="NZ_CP102381.1"/>
</dbReference>
<dbReference type="Pfam" id="PF20628">
    <property type="entry name" value="Dyp_perox_C"/>
    <property type="match status" value="1"/>
</dbReference>
<keyword evidence="3" id="KW-0479">Metal-binding</keyword>
<dbReference type="InterPro" id="IPR048328">
    <property type="entry name" value="Dyp_perox_C"/>
</dbReference>
<evidence type="ECO:0000313" key="9">
    <source>
        <dbReference type="EMBL" id="WEJ63256.1"/>
    </source>
</evidence>
<accession>A0ABY8CFI8</accession>
<keyword evidence="5" id="KW-0408">Iron</keyword>
<evidence type="ECO:0000313" key="10">
    <source>
        <dbReference type="Proteomes" id="UP001222275"/>
    </source>
</evidence>
<comment type="cofactor">
    <cofactor evidence="1">
        <name>heme b</name>
        <dbReference type="ChEBI" id="CHEBI:60344"/>
    </cofactor>
</comment>
<sequence length="302" mass="33936">MSMKTPQAGIFRENAQHMHFLEYRLTSSNLTQIKQALSKAIENIKPDDISLVVSFGKQAWQLLQPNWTPATLEDFVTINGQQGHTAPSTQTDLFFWIQGIDMGMVFDQAMQIHNHLQKVAELTLEQQGFDYHHNLDLIGFEDGTANPKTDDLKVDAVVIPAGQPGEGGSLVLSQKWVHDMDKWNAVPVHCQEGIVGRTKDENIELEGDAMPDDSHISCTDLKVDGVAMKIYRRSAPFGTVQEKGLMFLAFAKELIRFSSQLESMYGLTEEKKIDQLINYSRAVSGAYWFAPAEEDLHQVLNQ</sequence>
<name>A0ABY8CFI8_9GAMM</name>
<dbReference type="NCBIfam" id="TIGR01413">
    <property type="entry name" value="Dyp_perox_fam"/>
    <property type="match status" value="1"/>
</dbReference>
<dbReference type="InterPro" id="IPR006314">
    <property type="entry name" value="Dyp_peroxidase"/>
</dbReference>
<dbReference type="GO" id="GO:0004601">
    <property type="term" value="F:peroxidase activity"/>
    <property type="evidence" value="ECO:0007669"/>
    <property type="project" value="UniProtKB-KW"/>
</dbReference>
<evidence type="ECO:0000256" key="6">
    <source>
        <dbReference type="ARBA" id="ARBA00025737"/>
    </source>
</evidence>
<evidence type="ECO:0000256" key="2">
    <source>
        <dbReference type="ARBA" id="ARBA00022559"/>
    </source>
</evidence>
<evidence type="ECO:0000256" key="4">
    <source>
        <dbReference type="ARBA" id="ARBA00023002"/>
    </source>
</evidence>
<keyword evidence="4" id="KW-0560">Oxidoreductase</keyword>
<protein>
    <submittedName>
        <fullName evidence="9">Dyp-type peroxidase</fullName>
    </submittedName>
</protein>